<dbReference type="InterPro" id="IPR005599">
    <property type="entry name" value="GPI_mannosylTrfase"/>
</dbReference>
<feature type="transmembrane region" description="Helical" evidence="12">
    <location>
        <begin position="272"/>
        <end position="293"/>
    </location>
</feature>
<protein>
    <recommendedName>
        <fullName evidence="12">Mannosyltransferase</fullName>
        <ecNumber evidence="12">2.4.1.-</ecNumber>
    </recommendedName>
</protein>
<comment type="function">
    <text evidence="10">Mannosyltransferase that operates in the biosynthetic pathway of dolichol-linked oligosaccharides, the glycan precursors employed in protein asparagine (N)-glycosylation. The assembly of dolichol-linked oligosaccharides begins on the cytosolic side of the endoplasmic reticulum membrane and finishes in its lumen. The sequential addition of sugars to dolichol pyrophosphate produces dolichol-linked oligosaccharides containing fourteen sugars, including two GlcNAcs, nine mannoses and three glucoses. Once assembled, the oligosaccharide is transferred from the lipid to nascent proteins by oligosaccharyltransferases. In the lumen of the endoplasmic reticulum, adds the eighth mannose residue in an alpha-1,6 linkage onto Man(7)GlcNAc(2)-PP-dolichol to produce Man(8)GlcNAc(2)-PP-dolichol.</text>
</comment>
<evidence type="ECO:0000256" key="13">
    <source>
        <dbReference type="SAM" id="SignalP"/>
    </source>
</evidence>
<feature type="transmembrane region" description="Helical" evidence="12">
    <location>
        <begin position="63"/>
        <end position="86"/>
    </location>
</feature>
<dbReference type="GO" id="GO:0052917">
    <property type="term" value="F:dol-P-Man:Man(7)GlcNAc(2)-PP-Dol alpha-1,6-mannosyltransferase activity"/>
    <property type="evidence" value="ECO:0007669"/>
    <property type="project" value="UniProtKB-EC"/>
</dbReference>
<feature type="transmembrane region" description="Helical" evidence="12">
    <location>
        <begin position="348"/>
        <end position="370"/>
    </location>
</feature>
<dbReference type="PANTHER" id="PTHR22760">
    <property type="entry name" value="GLYCOSYLTRANSFERASE"/>
    <property type="match status" value="1"/>
</dbReference>
<dbReference type="EC" id="2.4.1.-" evidence="12"/>
<evidence type="ECO:0000256" key="3">
    <source>
        <dbReference type="ARBA" id="ARBA00007063"/>
    </source>
</evidence>
<keyword evidence="4 12" id="KW-0328">Glycosyltransferase</keyword>
<keyword evidence="5" id="KW-0808">Transferase</keyword>
<dbReference type="Pfam" id="PF03901">
    <property type="entry name" value="Glyco_transf_22"/>
    <property type="match status" value="1"/>
</dbReference>
<gene>
    <name evidence="14" type="ORF">D9613_007414</name>
</gene>
<comment type="catalytic activity">
    <reaction evidence="11">
        <text>an alpha-D-Man-(1-&gt;2)-alpha-D-Man-(1-&gt;2)-alpha-D-Man-(1-&gt;3)-[alpha-D-Man-(1-&gt;2)-alpha-D-Man-(1-&gt;3)-alpha-D-Man-(1-&gt;6)]-beta-D-Man-(1-&gt;4)-beta-D-GlcNAc-(1-&gt;4)-alpha-D-GlcNAc-diphospho-di-trans,poly-cis-dolichol + a di-trans,poly-cis-dolichyl beta-D-mannosyl phosphate = an alpha-D-Man-(1-&gt;2)-alpha-D-Man-(1-&gt;2)-alpha-D-Man-(1-&gt;3)-[alpha-D-Man-(1-&gt;2)-alpha-D-Man-(1-&gt;3)-[alpha-D-Man-(1-&gt;6)]-alpha-D-Man-(1-&gt;6)]-beta-D-Man-(1-&gt;4)-beta-D-GlcNAc-(1-&gt;4)-alpha-D-GlcNAc-diphospho-di-trans,poly-cis-dolichol + a di-trans,poly-cis-dolichyl phosphate + H(+)</text>
        <dbReference type="Rhea" id="RHEA:29535"/>
        <dbReference type="Rhea" id="RHEA-COMP:19498"/>
        <dbReference type="Rhea" id="RHEA-COMP:19501"/>
        <dbReference type="Rhea" id="RHEA-COMP:19518"/>
        <dbReference type="Rhea" id="RHEA-COMP:19519"/>
        <dbReference type="ChEBI" id="CHEBI:15378"/>
        <dbReference type="ChEBI" id="CHEBI:57683"/>
        <dbReference type="ChEBI" id="CHEBI:58211"/>
        <dbReference type="ChEBI" id="CHEBI:132517"/>
        <dbReference type="ChEBI" id="CHEBI:132519"/>
        <dbReference type="EC" id="2.4.1.260"/>
    </reaction>
    <physiologicalReaction direction="left-to-right" evidence="11">
        <dbReference type="Rhea" id="RHEA:29536"/>
    </physiologicalReaction>
</comment>
<evidence type="ECO:0000313" key="15">
    <source>
        <dbReference type="Proteomes" id="UP000521872"/>
    </source>
</evidence>
<evidence type="ECO:0000256" key="10">
    <source>
        <dbReference type="ARBA" id="ARBA00044721"/>
    </source>
</evidence>
<dbReference type="EMBL" id="JAACJL010000045">
    <property type="protein sequence ID" value="KAF4614053.1"/>
    <property type="molecule type" value="Genomic_DNA"/>
</dbReference>
<evidence type="ECO:0000256" key="11">
    <source>
        <dbReference type="ARBA" id="ARBA00048899"/>
    </source>
</evidence>
<keyword evidence="7 12" id="KW-0256">Endoplasmic reticulum</keyword>
<evidence type="ECO:0000256" key="6">
    <source>
        <dbReference type="ARBA" id="ARBA00022692"/>
    </source>
</evidence>
<feature type="transmembrane region" description="Helical" evidence="12">
    <location>
        <begin position="219"/>
        <end position="239"/>
    </location>
</feature>
<organism evidence="14 15">
    <name type="scientific">Agrocybe pediades</name>
    <dbReference type="NCBI Taxonomy" id="84607"/>
    <lineage>
        <taxon>Eukaryota</taxon>
        <taxon>Fungi</taxon>
        <taxon>Dikarya</taxon>
        <taxon>Basidiomycota</taxon>
        <taxon>Agaricomycotina</taxon>
        <taxon>Agaricomycetes</taxon>
        <taxon>Agaricomycetidae</taxon>
        <taxon>Agaricales</taxon>
        <taxon>Agaricineae</taxon>
        <taxon>Strophariaceae</taxon>
        <taxon>Agrocybe</taxon>
    </lineage>
</organism>
<evidence type="ECO:0000256" key="8">
    <source>
        <dbReference type="ARBA" id="ARBA00022989"/>
    </source>
</evidence>
<evidence type="ECO:0000256" key="12">
    <source>
        <dbReference type="RuleBase" id="RU363075"/>
    </source>
</evidence>
<keyword evidence="15" id="KW-1185">Reference proteome</keyword>
<proteinExistence type="inferred from homology"/>
<evidence type="ECO:0000313" key="14">
    <source>
        <dbReference type="EMBL" id="KAF4614053.1"/>
    </source>
</evidence>
<feature type="chain" id="PRO_5034757368" description="Mannosyltransferase" evidence="13">
    <location>
        <begin position="20"/>
        <end position="537"/>
    </location>
</feature>
<evidence type="ECO:0000256" key="9">
    <source>
        <dbReference type="ARBA" id="ARBA00023136"/>
    </source>
</evidence>
<feature type="transmembrane region" description="Helical" evidence="12">
    <location>
        <begin position="321"/>
        <end position="341"/>
    </location>
</feature>
<comment type="subcellular location">
    <subcellularLocation>
        <location evidence="1 12">Endoplasmic reticulum membrane</location>
        <topology evidence="1 12">Multi-pass membrane protein</topology>
    </subcellularLocation>
</comment>
<feature type="transmembrane region" description="Helical" evidence="12">
    <location>
        <begin position="179"/>
        <end position="207"/>
    </location>
</feature>
<evidence type="ECO:0000256" key="4">
    <source>
        <dbReference type="ARBA" id="ARBA00022676"/>
    </source>
</evidence>
<dbReference type="GO" id="GO:0005789">
    <property type="term" value="C:endoplasmic reticulum membrane"/>
    <property type="evidence" value="ECO:0007669"/>
    <property type="project" value="UniProtKB-SubCell"/>
</dbReference>
<reference evidence="14 15" key="1">
    <citation type="submission" date="2019-12" db="EMBL/GenBank/DDBJ databases">
        <authorList>
            <person name="Floudas D."/>
            <person name="Bentzer J."/>
            <person name="Ahren D."/>
            <person name="Johansson T."/>
            <person name="Persson P."/>
            <person name="Tunlid A."/>
        </authorList>
    </citation>
    <scope>NUCLEOTIDE SEQUENCE [LARGE SCALE GENOMIC DNA]</scope>
    <source>
        <strain evidence="14 15">CBS 102.39</strain>
    </source>
</reference>
<evidence type="ECO:0000256" key="2">
    <source>
        <dbReference type="ARBA" id="ARBA00004922"/>
    </source>
</evidence>
<comment type="similarity">
    <text evidence="3 12">Belongs to the glycosyltransferase 22 family.</text>
</comment>
<dbReference type="UniPathway" id="UPA00378"/>
<evidence type="ECO:0000256" key="5">
    <source>
        <dbReference type="ARBA" id="ARBA00022679"/>
    </source>
</evidence>
<evidence type="ECO:0000256" key="7">
    <source>
        <dbReference type="ARBA" id="ARBA00022824"/>
    </source>
</evidence>
<comment type="caution">
    <text evidence="14">The sequence shown here is derived from an EMBL/GenBank/DDBJ whole genome shotgun (WGS) entry which is preliminary data.</text>
</comment>
<dbReference type="GO" id="GO:0006487">
    <property type="term" value="P:protein N-linked glycosylation"/>
    <property type="evidence" value="ECO:0007669"/>
    <property type="project" value="TreeGrafter"/>
</dbReference>
<accession>A0A8H4VL98</accession>
<feature type="transmembrane region" description="Helical" evidence="12">
    <location>
        <begin position="92"/>
        <end position="111"/>
    </location>
</feature>
<feature type="signal peptide" evidence="13">
    <location>
        <begin position="1"/>
        <end position="19"/>
    </location>
</feature>
<evidence type="ECO:0000256" key="1">
    <source>
        <dbReference type="ARBA" id="ARBA00004477"/>
    </source>
</evidence>
<keyword evidence="13" id="KW-0732">Signal</keyword>
<dbReference type="Proteomes" id="UP000521872">
    <property type="component" value="Unassembled WGS sequence"/>
</dbReference>
<keyword evidence="8 12" id="KW-1133">Transmembrane helix</keyword>
<sequence length="537" mass="59741">MSLVLDGLIFAVGWTHVLLAPYTKVEESFNLHGVHDALMYGVGPANLHKYDHVIFPGAVPRTFIGSVALAWIATPVIRLAAWAGYLNTKFDLQIIVRLVLATLNALALSLIRRGATRRFGRPTGLFFALLTCSQFHYPFWMGRTIPNMYATIPVNLATYLLINRAPNAVKTPHRSLVSVVFLLVLAAVVLRAEVAALLAPLCIQMLYRRQISFGELLKVGLISSIASVSLTVLVDSYFWNAFPLWPEFSAIYFNVLEGKSAEWGVSPPSTYFISYLPKLLLGSLPLSIIGIFIDNRLRTLLLPALAFVALMSMLGHKEWRFIVYVVPACNIAAARVTSVMVSRRKGTLVGRLLFLAVPAIIAANMLVTVLSTKASMDNYPGGEALSVFHQIYPANTTYPPPHVHISNLAAQSGASLFLQLNAPPQYYLQHPILKTDDVHNSWIYNKTENLSASSLSSRTSPFTHLISEFSPDADSSLEKKWRTVKVIKGFDRWVLDKDLLKPAKVLSEKWDVDLVKRFAGLLRVEESDKLWILERKA</sequence>
<feature type="transmembrane region" description="Helical" evidence="12">
    <location>
        <begin position="300"/>
        <end position="315"/>
    </location>
</feature>
<keyword evidence="9 12" id="KW-0472">Membrane</keyword>
<feature type="transmembrane region" description="Helical" evidence="12">
    <location>
        <begin position="123"/>
        <end position="140"/>
    </location>
</feature>
<dbReference type="AlphaFoldDB" id="A0A8H4VL98"/>
<comment type="pathway">
    <text evidence="2">Protein modification; protein glycosylation.</text>
</comment>
<keyword evidence="6 12" id="KW-0812">Transmembrane</keyword>
<name>A0A8H4VL98_9AGAR</name>
<dbReference type="PANTHER" id="PTHR22760:SF1">
    <property type="entry name" value="DOL-P-MAN:MAN(7)GLCNAC(2)-PP-DOL ALPHA-1,6-MANNOSYLTRANSFERASE"/>
    <property type="match status" value="1"/>
</dbReference>